<proteinExistence type="predicted"/>
<evidence type="ECO:0000259" key="5">
    <source>
        <dbReference type="PROSITE" id="PS50042"/>
    </source>
</evidence>
<dbReference type="PROSITE" id="PS51063">
    <property type="entry name" value="HTH_CRP_2"/>
    <property type="match status" value="1"/>
</dbReference>
<dbReference type="GO" id="GO:0003677">
    <property type="term" value="F:DNA binding"/>
    <property type="evidence" value="ECO:0007669"/>
    <property type="project" value="UniProtKB-KW"/>
</dbReference>
<feature type="domain" description="Cyclic nucleotide-binding" evidence="5">
    <location>
        <begin position="13"/>
        <end position="133"/>
    </location>
</feature>
<feature type="domain" description="HTH crp-type" evidence="6">
    <location>
        <begin position="147"/>
        <end position="220"/>
    </location>
</feature>
<dbReference type="InterPro" id="IPR012318">
    <property type="entry name" value="HTH_CRP"/>
</dbReference>
<reference evidence="7 8" key="1">
    <citation type="submission" date="2013-08" db="EMBL/GenBank/DDBJ databases">
        <authorList>
            <person name="Huang J."/>
            <person name="Wang G."/>
        </authorList>
    </citation>
    <scope>NUCLEOTIDE SEQUENCE [LARGE SCALE GENOMIC DNA]</scope>
    <source>
        <strain evidence="7 8">BH030004</strain>
    </source>
</reference>
<evidence type="ECO:0000256" key="3">
    <source>
        <dbReference type="ARBA" id="ARBA00023159"/>
    </source>
</evidence>
<dbReference type="InterPro" id="IPR000595">
    <property type="entry name" value="cNMP-bd_dom"/>
</dbReference>
<keyword evidence="1" id="KW-0805">Transcription regulation</keyword>
<evidence type="ECO:0000256" key="4">
    <source>
        <dbReference type="ARBA" id="ARBA00023163"/>
    </source>
</evidence>
<dbReference type="InterPro" id="IPR036390">
    <property type="entry name" value="WH_DNA-bd_sf"/>
</dbReference>
<keyword evidence="3" id="KW-0010">Activator</keyword>
<dbReference type="GO" id="GO:0003700">
    <property type="term" value="F:DNA-binding transcription factor activity"/>
    <property type="evidence" value="ECO:0007669"/>
    <property type="project" value="TreeGrafter"/>
</dbReference>
<evidence type="ECO:0000256" key="2">
    <source>
        <dbReference type="ARBA" id="ARBA00023125"/>
    </source>
</evidence>
<dbReference type="Proteomes" id="UP000030403">
    <property type="component" value="Unassembled WGS sequence"/>
</dbReference>
<evidence type="ECO:0000256" key="1">
    <source>
        <dbReference type="ARBA" id="ARBA00023015"/>
    </source>
</evidence>
<dbReference type="EMBL" id="AVPF01000002">
    <property type="protein sequence ID" value="KGX91457.1"/>
    <property type="molecule type" value="Genomic_DNA"/>
</dbReference>
<dbReference type="Gene3D" id="1.10.10.10">
    <property type="entry name" value="Winged helix-like DNA-binding domain superfamily/Winged helix DNA-binding domain"/>
    <property type="match status" value="1"/>
</dbReference>
<dbReference type="PROSITE" id="PS50042">
    <property type="entry name" value="CNMP_BINDING_3"/>
    <property type="match status" value="1"/>
</dbReference>
<dbReference type="eggNOG" id="COG0664">
    <property type="taxonomic scope" value="Bacteria"/>
</dbReference>
<dbReference type="InterPro" id="IPR018490">
    <property type="entry name" value="cNMP-bd_dom_sf"/>
</dbReference>
<accession>A0A0A5I6K9</accession>
<dbReference type="PANTHER" id="PTHR24567">
    <property type="entry name" value="CRP FAMILY TRANSCRIPTIONAL REGULATORY PROTEIN"/>
    <property type="match status" value="1"/>
</dbReference>
<dbReference type="Gene3D" id="2.60.120.10">
    <property type="entry name" value="Jelly Rolls"/>
    <property type="match status" value="1"/>
</dbReference>
<dbReference type="RefSeq" id="WP_027445732.1">
    <property type="nucleotide sequence ID" value="NZ_AULJ01000013.1"/>
</dbReference>
<name>A0A0A5I6K9_9BACI</name>
<dbReference type="CDD" id="cd00038">
    <property type="entry name" value="CAP_ED"/>
    <property type="match status" value="1"/>
</dbReference>
<dbReference type="Pfam" id="PF00027">
    <property type="entry name" value="cNMP_binding"/>
    <property type="match status" value="1"/>
</dbReference>
<dbReference type="SUPFAM" id="SSF51206">
    <property type="entry name" value="cAMP-binding domain-like"/>
    <property type="match status" value="1"/>
</dbReference>
<gene>
    <name evidence="7" type="ORF">N783_07835</name>
</gene>
<dbReference type="InterPro" id="IPR036388">
    <property type="entry name" value="WH-like_DNA-bd_sf"/>
</dbReference>
<keyword evidence="8" id="KW-1185">Reference proteome</keyword>
<organism evidence="7 8">
    <name type="scientific">Pontibacillus marinus BH030004 = DSM 16465</name>
    <dbReference type="NCBI Taxonomy" id="1385511"/>
    <lineage>
        <taxon>Bacteria</taxon>
        <taxon>Bacillati</taxon>
        <taxon>Bacillota</taxon>
        <taxon>Bacilli</taxon>
        <taxon>Bacillales</taxon>
        <taxon>Bacillaceae</taxon>
        <taxon>Pontibacillus</taxon>
    </lineage>
</organism>
<keyword evidence="2" id="KW-0238">DNA-binding</keyword>
<dbReference type="InterPro" id="IPR050397">
    <property type="entry name" value="Env_Response_Regulators"/>
</dbReference>
<evidence type="ECO:0000313" key="8">
    <source>
        <dbReference type="Proteomes" id="UP000030403"/>
    </source>
</evidence>
<dbReference type="PANTHER" id="PTHR24567:SF28">
    <property type="entry name" value="LISTERIOLYSIN REGULATORY PROTEIN"/>
    <property type="match status" value="1"/>
</dbReference>
<protein>
    <submittedName>
        <fullName evidence="7">Crp/Fnr family transcriptional regulator</fullName>
    </submittedName>
</protein>
<dbReference type="PRINTS" id="PR00034">
    <property type="entry name" value="HTHCRP"/>
</dbReference>
<keyword evidence="4" id="KW-0804">Transcription</keyword>
<sequence length="227" mass="26446">MTEKFQVLKQVPLFAELNEADLIALQDITLKHTYHKKEYVFMEGEEREAVFFIHSGTIKTFKVEHDGKEQIINFLQAGDMFPHVGFFEETPYPATAEVMSEAVLFMIRIDDFNQFMLNHPEIAMKVMKILGQKIAILTQRIQEMNTQNVQHRVVYALIRLAQESGQFDKQEIFIDMPITNQDVANIVGSSRETINRVLNHLKKVDLIQVSRKGIYIKDINQLKEYVR</sequence>
<dbReference type="STRING" id="1385511.GCA_000425225_01388"/>
<comment type="caution">
    <text evidence="7">The sequence shown here is derived from an EMBL/GenBank/DDBJ whole genome shotgun (WGS) entry which is preliminary data.</text>
</comment>
<dbReference type="GO" id="GO:0005829">
    <property type="term" value="C:cytosol"/>
    <property type="evidence" value="ECO:0007669"/>
    <property type="project" value="TreeGrafter"/>
</dbReference>
<dbReference type="SMART" id="SM00100">
    <property type="entry name" value="cNMP"/>
    <property type="match status" value="1"/>
</dbReference>
<dbReference type="Pfam" id="PF13545">
    <property type="entry name" value="HTH_Crp_2"/>
    <property type="match status" value="1"/>
</dbReference>
<dbReference type="SUPFAM" id="SSF46785">
    <property type="entry name" value="Winged helix' DNA-binding domain"/>
    <property type="match status" value="1"/>
</dbReference>
<dbReference type="AlphaFoldDB" id="A0A0A5I6K9"/>
<dbReference type="InterPro" id="IPR014710">
    <property type="entry name" value="RmlC-like_jellyroll"/>
</dbReference>
<dbReference type="SMART" id="SM00419">
    <property type="entry name" value="HTH_CRP"/>
    <property type="match status" value="1"/>
</dbReference>
<evidence type="ECO:0000313" key="7">
    <source>
        <dbReference type="EMBL" id="KGX91457.1"/>
    </source>
</evidence>
<dbReference type="OrthoDB" id="9812325at2"/>
<evidence type="ECO:0000259" key="6">
    <source>
        <dbReference type="PROSITE" id="PS51063"/>
    </source>
</evidence>